<dbReference type="EMBL" id="HBEA01006480">
    <property type="protein sequence ID" value="CAD8255485.1"/>
    <property type="molecule type" value="Transcribed_RNA"/>
</dbReference>
<reference evidence="2" key="1">
    <citation type="submission" date="2021-01" db="EMBL/GenBank/DDBJ databases">
        <authorList>
            <person name="Corre E."/>
            <person name="Pelletier E."/>
            <person name="Niang G."/>
            <person name="Scheremetjew M."/>
            <person name="Finn R."/>
            <person name="Kale V."/>
            <person name="Holt S."/>
            <person name="Cochrane G."/>
            <person name="Meng A."/>
            <person name="Brown T."/>
            <person name="Cohen L."/>
        </authorList>
    </citation>
    <scope>NUCLEOTIDE SEQUENCE</scope>
    <source>
        <strain evidence="2">CCMP2078</strain>
    </source>
</reference>
<gene>
    <name evidence="2" type="ORF">PPYR1160_LOCUS4977</name>
</gene>
<sequence>MSTGFPVALKDDPADTARVLNFSKDEFTQMFFSAYESRPIPLFWQNLARKKKMATAMDAIYSLYCEIAQEVQTEFRNNKKQDYRLAKVRPGHMALMVALTENCEEKDLTKQKIKRRLKNAMRLTLRSSIATAESDEQIDSVILTTMTTRMDELLDEKRRVAGMDQNKKRRSHEIGELSGFGGDPDEPLRKKREVIDYYASQANLARQVLLLAREAHSFPQEKTKEIDERASEFIHAYMQTLQDESSSMLKYSSETAESASVQELQVAQAQAQALKAATSAVMNTAGHPNPLDIGATLPMHYGGIAIPPFRSFNPVPELSAARAPGMNPKPNGK</sequence>
<name>A0A7R9YB10_9STRA</name>
<feature type="region of interest" description="Disordered" evidence="1">
    <location>
        <begin position="163"/>
        <end position="186"/>
    </location>
</feature>
<evidence type="ECO:0000256" key="1">
    <source>
        <dbReference type="SAM" id="MobiDB-lite"/>
    </source>
</evidence>
<evidence type="ECO:0000313" key="2">
    <source>
        <dbReference type="EMBL" id="CAD8255485.1"/>
    </source>
</evidence>
<organism evidence="2">
    <name type="scientific">Pinguiococcus pyrenoidosus</name>
    <dbReference type="NCBI Taxonomy" id="172671"/>
    <lineage>
        <taxon>Eukaryota</taxon>
        <taxon>Sar</taxon>
        <taxon>Stramenopiles</taxon>
        <taxon>Ochrophyta</taxon>
        <taxon>Pinguiophyceae</taxon>
        <taxon>Pinguiochrysidales</taxon>
        <taxon>Pinguiochrysidaceae</taxon>
        <taxon>Pinguiococcus</taxon>
    </lineage>
</organism>
<protein>
    <submittedName>
        <fullName evidence="2">Uncharacterized protein</fullName>
    </submittedName>
</protein>
<accession>A0A7R9YB10</accession>
<proteinExistence type="predicted"/>
<dbReference type="AlphaFoldDB" id="A0A7R9YB10"/>